<organism evidence="7 8">
    <name type="scientific">Megalodesulfovibrio gigas (strain ATCC 19364 / DSM 1382 / NCIMB 9332 / VKM B-1759)</name>
    <name type="common">Desulfovibrio gigas</name>
    <dbReference type="NCBI Taxonomy" id="1121448"/>
    <lineage>
        <taxon>Bacteria</taxon>
        <taxon>Pseudomonadati</taxon>
        <taxon>Thermodesulfobacteriota</taxon>
        <taxon>Desulfovibrionia</taxon>
        <taxon>Desulfovibrionales</taxon>
        <taxon>Desulfovibrionaceae</taxon>
        <taxon>Megalodesulfovibrio</taxon>
    </lineage>
</organism>
<dbReference type="FunFam" id="3.40.50.1970:FF:000003">
    <property type="entry name" value="Alcohol dehydrogenase, iron-containing"/>
    <property type="match status" value="1"/>
</dbReference>
<evidence type="ECO:0000256" key="2">
    <source>
        <dbReference type="ARBA" id="ARBA00007358"/>
    </source>
</evidence>
<proteinExistence type="inferred from homology"/>
<feature type="domain" description="Alcohol dehydrogenase iron-type/glycerol dehydrogenase GldA" evidence="5">
    <location>
        <begin position="19"/>
        <end position="186"/>
    </location>
</feature>
<evidence type="ECO:0000259" key="5">
    <source>
        <dbReference type="Pfam" id="PF00465"/>
    </source>
</evidence>
<dbReference type="HOGENOM" id="CLU_007207_0_0_7"/>
<dbReference type="PATRIC" id="fig|1121448.10.peg.717"/>
<dbReference type="InterPro" id="IPR056798">
    <property type="entry name" value="ADH_Fe_C"/>
</dbReference>
<dbReference type="SUPFAM" id="SSF56796">
    <property type="entry name" value="Dehydroquinate synthase-like"/>
    <property type="match status" value="1"/>
</dbReference>
<dbReference type="Pfam" id="PF25137">
    <property type="entry name" value="ADH_Fe_C"/>
    <property type="match status" value="1"/>
</dbReference>
<keyword evidence="4" id="KW-0520">NAD</keyword>
<protein>
    <submittedName>
        <fullName evidence="7">Putative iron-containing alcohol dehydrogenase</fullName>
    </submittedName>
</protein>
<dbReference type="STRING" id="1121448.DGI_0712"/>
<reference evidence="7 8" key="1">
    <citation type="journal article" date="2013" name="J. Bacteriol.">
        <title>Roles of HynAB and Ech, the only two hydrogenases found in the model sulfate reducer Desulfovibrio gigas.</title>
        <authorList>
            <person name="Morais-Silva F.O."/>
            <person name="Santos C.I."/>
            <person name="Rodrigues R."/>
            <person name="Pereira I.A."/>
            <person name="Rodrigues-Pousada C."/>
        </authorList>
    </citation>
    <scope>NUCLEOTIDE SEQUENCE [LARGE SCALE GENOMIC DNA]</scope>
    <source>
        <strain evidence="8">ATCC 19364 / DSM 1382 / NCIMB 9332 / VKM B-1759</strain>
    </source>
</reference>
<reference evidence="8" key="2">
    <citation type="submission" date="2013-07" db="EMBL/GenBank/DDBJ databases">
        <authorList>
            <person name="Morais-Silva F.O."/>
            <person name="Rezende A.M."/>
            <person name="Pimentel C."/>
            <person name="Resende D.M."/>
            <person name="Santos C.I."/>
            <person name="Clemente C."/>
            <person name="de Oliveira L.M."/>
            <person name="da Silva S.M."/>
            <person name="Costa D.A."/>
            <person name="Varela-Raposo A."/>
            <person name="Horacio E.C.A."/>
            <person name="Matos M."/>
            <person name="Flores O."/>
            <person name="Ruiz J.C."/>
            <person name="Rodrigues-Pousada C."/>
        </authorList>
    </citation>
    <scope>NUCLEOTIDE SEQUENCE [LARGE SCALE GENOMIC DNA]</scope>
    <source>
        <strain evidence="8">ATCC 19364 / DSM 1382 / NCIMB 9332 / VKM B-1759</strain>
    </source>
</reference>
<dbReference type="GO" id="GO:0004022">
    <property type="term" value="F:alcohol dehydrogenase (NAD+) activity"/>
    <property type="evidence" value="ECO:0007669"/>
    <property type="project" value="TreeGrafter"/>
</dbReference>
<feature type="domain" description="Fe-containing alcohol dehydrogenase-like C-terminal" evidence="6">
    <location>
        <begin position="197"/>
        <end position="396"/>
    </location>
</feature>
<dbReference type="PROSITE" id="PS00060">
    <property type="entry name" value="ADH_IRON_2"/>
    <property type="match status" value="1"/>
</dbReference>
<sequence length="400" mass="41768">MRNHSVEPWFTQLRKFVAPEMVFGLGALEMAGRFAGNLRASRVLVVSDAALAGISWVERLLEVLAAAGVEAKPWLQVSANPKDGEAAAAAEFYLQEGCEGIVALGGGSPMDLAKAVGIITSNQAPVLSFAGVDNVEKPGPPLICLPTTAGTGAEVSQFAIITDTANRVKVAIVSKTVIPDVALLDPELTCTMGPELTAHTGLDALTHAVEAYVSNAHSPLTDMLALEAMGRIARWLPVAVQSASGPAPHLEARSEMLLASLQAGMAFSNAILGAVHAMAHSLGGYLDLPHGLCNALLLDHVILYNFSGAEARYRAIGRALGAHIPDDAPADEARELVVATVRQLKQTVGVTQSLATLGVTPESLDTLAGKAAQDPCMLTNPIPADVQDLRRIFAKAAGFE</sequence>
<evidence type="ECO:0000256" key="3">
    <source>
        <dbReference type="ARBA" id="ARBA00023002"/>
    </source>
</evidence>
<keyword evidence="3" id="KW-0560">Oxidoreductase</keyword>
<dbReference type="eggNOG" id="COG1454">
    <property type="taxonomic scope" value="Bacteria"/>
</dbReference>
<dbReference type="InterPro" id="IPR039697">
    <property type="entry name" value="Alcohol_dehydrogenase_Fe"/>
</dbReference>
<evidence type="ECO:0000256" key="4">
    <source>
        <dbReference type="ARBA" id="ARBA00023027"/>
    </source>
</evidence>
<gene>
    <name evidence="7" type="ORF">DGI_0712</name>
</gene>
<dbReference type="KEGG" id="dgg:DGI_0712"/>
<accession>T2G8X4</accession>
<evidence type="ECO:0000313" key="7">
    <source>
        <dbReference type="EMBL" id="AGW12614.1"/>
    </source>
</evidence>
<evidence type="ECO:0000313" key="8">
    <source>
        <dbReference type="Proteomes" id="UP000016587"/>
    </source>
</evidence>
<comment type="cofactor">
    <cofactor evidence="1">
        <name>Fe cation</name>
        <dbReference type="ChEBI" id="CHEBI:24875"/>
    </cofactor>
</comment>
<dbReference type="PANTHER" id="PTHR11496">
    <property type="entry name" value="ALCOHOL DEHYDROGENASE"/>
    <property type="match status" value="1"/>
</dbReference>
<dbReference type="Pfam" id="PF00465">
    <property type="entry name" value="Fe-ADH"/>
    <property type="match status" value="1"/>
</dbReference>
<keyword evidence="8" id="KW-1185">Reference proteome</keyword>
<dbReference type="Gene3D" id="3.40.50.1970">
    <property type="match status" value="1"/>
</dbReference>
<dbReference type="CDD" id="cd17814">
    <property type="entry name" value="Fe-ADH-like"/>
    <property type="match status" value="1"/>
</dbReference>
<name>T2G8X4_MEGG1</name>
<evidence type="ECO:0000259" key="6">
    <source>
        <dbReference type="Pfam" id="PF25137"/>
    </source>
</evidence>
<dbReference type="GO" id="GO:0046872">
    <property type="term" value="F:metal ion binding"/>
    <property type="evidence" value="ECO:0007669"/>
    <property type="project" value="InterPro"/>
</dbReference>
<dbReference type="FunFam" id="1.20.1090.10:FF:000001">
    <property type="entry name" value="Aldehyde-alcohol dehydrogenase"/>
    <property type="match status" value="1"/>
</dbReference>
<dbReference type="Proteomes" id="UP000016587">
    <property type="component" value="Chromosome"/>
</dbReference>
<evidence type="ECO:0000256" key="1">
    <source>
        <dbReference type="ARBA" id="ARBA00001962"/>
    </source>
</evidence>
<dbReference type="EMBL" id="CP006585">
    <property type="protein sequence ID" value="AGW12614.1"/>
    <property type="molecule type" value="Genomic_DNA"/>
</dbReference>
<comment type="similarity">
    <text evidence="2">Belongs to the iron-containing alcohol dehydrogenase family.</text>
</comment>
<dbReference type="Gene3D" id="1.20.1090.10">
    <property type="entry name" value="Dehydroquinate synthase-like - alpha domain"/>
    <property type="match status" value="1"/>
</dbReference>
<dbReference type="AlphaFoldDB" id="T2G8X4"/>
<dbReference type="PANTHER" id="PTHR11496:SF102">
    <property type="entry name" value="ALCOHOL DEHYDROGENASE 4"/>
    <property type="match status" value="1"/>
</dbReference>
<dbReference type="InterPro" id="IPR018211">
    <property type="entry name" value="ADH_Fe_CS"/>
</dbReference>
<dbReference type="InterPro" id="IPR001670">
    <property type="entry name" value="ADH_Fe/GldA"/>
</dbReference>